<dbReference type="Pfam" id="PF23011">
    <property type="entry name" value="PHD-1st_NSD"/>
    <property type="match status" value="1"/>
</dbReference>
<evidence type="ECO:0000256" key="2">
    <source>
        <dbReference type="ARBA" id="ARBA00022771"/>
    </source>
</evidence>
<dbReference type="InterPro" id="IPR011011">
    <property type="entry name" value="Znf_FYVE_PHD"/>
</dbReference>
<evidence type="ECO:0000256" key="3">
    <source>
        <dbReference type="ARBA" id="ARBA00022833"/>
    </source>
</evidence>
<dbReference type="EMBL" id="GGEC01011156">
    <property type="protein sequence ID" value="MBW91639.1"/>
    <property type="molecule type" value="Transcribed_RNA"/>
</dbReference>
<reference evidence="7" key="1">
    <citation type="submission" date="2018-02" db="EMBL/GenBank/DDBJ databases">
        <title>Rhizophora mucronata_Transcriptome.</title>
        <authorList>
            <person name="Meera S.P."/>
            <person name="Sreeshan A."/>
            <person name="Augustine A."/>
        </authorList>
    </citation>
    <scope>NUCLEOTIDE SEQUENCE</scope>
    <source>
        <tissue evidence="7">Leaf</tissue>
    </source>
</reference>
<dbReference type="InterPro" id="IPR019786">
    <property type="entry name" value="Zinc_finger_PHD-type_CS"/>
</dbReference>
<organism evidence="7">
    <name type="scientific">Rhizophora mucronata</name>
    <name type="common">Asiatic mangrove</name>
    <dbReference type="NCBI Taxonomy" id="61149"/>
    <lineage>
        <taxon>Eukaryota</taxon>
        <taxon>Viridiplantae</taxon>
        <taxon>Streptophyta</taxon>
        <taxon>Embryophyta</taxon>
        <taxon>Tracheophyta</taxon>
        <taxon>Spermatophyta</taxon>
        <taxon>Magnoliopsida</taxon>
        <taxon>eudicotyledons</taxon>
        <taxon>Gunneridae</taxon>
        <taxon>Pentapetalae</taxon>
        <taxon>rosids</taxon>
        <taxon>fabids</taxon>
        <taxon>Malpighiales</taxon>
        <taxon>Rhizophoraceae</taxon>
        <taxon>Rhizophora</taxon>
    </lineage>
</organism>
<proteinExistence type="predicted"/>
<dbReference type="PANTHER" id="PTHR47863:SF4">
    <property type="entry name" value="RING_FYVE_PHD ZINC FINGER SUPERFAMILY PROTEIN"/>
    <property type="match status" value="1"/>
</dbReference>
<evidence type="ECO:0000256" key="5">
    <source>
        <dbReference type="SAM" id="MobiDB-lite"/>
    </source>
</evidence>
<feature type="region of interest" description="Disordered" evidence="5">
    <location>
        <begin position="129"/>
        <end position="196"/>
    </location>
</feature>
<evidence type="ECO:0000313" key="7">
    <source>
        <dbReference type="EMBL" id="MBW91639.1"/>
    </source>
</evidence>
<dbReference type="InterPro" id="IPR059153">
    <property type="entry name" value="NSD_PHD-1st"/>
</dbReference>
<dbReference type="AlphaFoldDB" id="A0A2P2JDU7"/>
<keyword evidence="2 4" id="KW-0863">Zinc-finger</keyword>
<dbReference type="InterPro" id="IPR013083">
    <property type="entry name" value="Znf_RING/FYVE/PHD"/>
</dbReference>
<sequence>MSRIFEEDTSSDSDEHRHEVDVAKKKSHFLSSQCMLRHDSLETAEWTEQNVCVKCGEAGQLLICSASGCPLAFHVNCLASSVKSDDSGNFYCPFCAYSCAISEYLGSKRKASLAKKELIAFVRSSSDHQIKKPAERLQSKEHDNSGRNGDENYLHKTQGNVDEGIERESSDQQTTNSPKKPVCSINVDGDNMSDGSQLQTTEHDNLGHNGDNIDLCKTYENVVGGAERDASVQDTPAYFRSINVGGEDRTDNEKSMISNYSMRLRRGDRQ</sequence>
<evidence type="ECO:0000256" key="1">
    <source>
        <dbReference type="ARBA" id="ARBA00022723"/>
    </source>
</evidence>
<dbReference type="PROSITE" id="PS50016">
    <property type="entry name" value="ZF_PHD_2"/>
    <property type="match status" value="1"/>
</dbReference>
<evidence type="ECO:0000256" key="4">
    <source>
        <dbReference type="PROSITE-ProRule" id="PRU00146"/>
    </source>
</evidence>
<accession>A0A2P2JDU7</accession>
<keyword evidence="1" id="KW-0479">Metal-binding</keyword>
<feature type="compositionally biased region" description="Basic and acidic residues" evidence="5">
    <location>
        <begin position="129"/>
        <end position="154"/>
    </location>
</feature>
<keyword evidence="3" id="KW-0862">Zinc</keyword>
<dbReference type="Gene3D" id="3.30.40.10">
    <property type="entry name" value="Zinc/RING finger domain, C3HC4 (zinc finger)"/>
    <property type="match status" value="1"/>
</dbReference>
<dbReference type="InterPro" id="IPR001965">
    <property type="entry name" value="Znf_PHD"/>
</dbReference>
<evidence type="ECO:0000259" key="6">
    <source>
        <dbReference type="PROSITE" id="PS50016"/>
    </source>
</evidence>
<dbReference type="GO" id="GO:0008270">
    <property type="term" value="F:zinc ion binding"/>
    <property type="evidence" value="ECO:0007669"/>
    <property type="project" value="UniProtKB-KW"/>
</dbReference>
<dbReference type="InterPro" id="IPR019787">
    <property type="entry name" value="Znf_PHD-finger"/>
</dbReference>
<dbReference type="PANTHER" id="PTHR47863">
    <property type="entry name" value="RING/FYVE/PHD ZINC FINGER SUPERFAMILY PROTEIN"/>
    <property type="match status" value="1"/>
</dbReference>
<dbReference type="PROSITE" id="PS01359">
    <property type="entry name" value="ZF_PHD_1"/>
    <property type="match status" value="1"/>
</dbReference>
<feature type="domain" description="PHD-type" evidence="6">
    <location>
        <begin position="49"/>
        <end position="98"/>
    </location>
</feature>
<name>A0A2P2JDU7_RHIMU</name>
<dbReference type="SUPFAM" id="SSF57903">
    <property type="entry name" value="FYVE/PHD zinc finger"/>
    <property type="match status" value="1"/>
</dbReference>
<protein>
    <submittedName>
        <fullName evidence="7">Uncharacterized protein MANES_09G026400</fullName>
    </submittedName>
</protein>
<dbReference type="SMART" id="SM00249">
    <property type="entry name" value="PHD"/>
    <property type="match status" value="1"/>
</dbReference>